<protein>
    <submittedName>
        <fullName evidence="3">VanZ family protein</fullName>
    </submittedName>
</protein>
<reference evidence="3 4" key="1">
    <citation type="submission" date="2020-08" db="EMBL/GenBank/DDBJ databases">
        <title>A Genomic Blueprint of the Chicken Gut Microbiome.</title>
        <authorList>
            <person name="Gilroy R."/>
            <person name="Ravi A."/>
            <person name="Getino M."/>
            <person name="Pursley I."/>
            <person name="Horton D.L."/>
            <person name="Alikhan N.-F."/>
            <person name="Baker D."/>
            <person name="Gharbi K."/>
            <person name="Hall N."/>
            <person name="Watson M."/>
            <person name="Adriaenssens E.M."/>
            <person name="Foster-Nyarko E."/>
            <person name="Jarju S."/>
            <person name="Secka A."/>
            <person name="Antonio M."/>
            <person name="Oren A."/>
            <person name="Chaudhuri R."/>
            <person name="La Ragione R.M."/>
            <person name="Hildebrand F."/>
            <person name="Pallen M.J."/>
        </authorList>
    </citation>
    <scope>NUCLEOTIDE SEQUENCE [LARGE SCALE GENOMIC DNA]</scope>
    <source>
        <strain evidence="3 4">Re1</strain>
    </source>
</reference>
<dbReference type="Proteomes" id="UP000611521">
    <property type="component" value="Unassembled WGS sequence"/>
</dbReference>
<evidence type="ECO:0000259" key="2">
    <source>
        <dbReference type="Pfam" id="PF04892"/>
    </source>
</evidence>
<feature type="domain" description="VanZ-like" evidence="2">
    <location>
        <begin position="21"/>
        <end position="138"/>
    </location>
</feature>
<dbReference type="EMBL" id="JACSPX010000001">
    <property type="protein sequence ID" value="MBD8011303.1"/>
    <property type="molecule type" value="Genomic_DNA"/>
</dbReference>
<keyword evidence="4" id="KW-1185">Reference proteome</keyword>
<gene>
    <name evidence="3" type="ORF">H9633_03175</name>
</gene>
<dbReference type="RefSeq" id="WP_191712062.1">
    <property type="nucleotide sequence ID" value="NZ_JACSPX010000001.1"/>
</dbReference>
<feature type="transmembrane region" description="Helical" evidence="1">
    <location>
        <begin position="12"/>
        <end position="31"/>
    </location>
</feature>
<keyword evidence="1" id="KW-1133">Transmembrane helix</keyword>
<organism evidence="3 4">
    <name type="scientific">Microbacterium commune</name>
    <dbReference type="NCBI Taxonomy" id="2762219"/>
    <lineage>
        <taxon>Bacteria</taxon>
        <taxon>Bacillati</taxon>
        <taxon>Actinomycetota</taxon>
        <taxon>Actinomycetes</taxon>
        <taxon>Micrococcales</taxon>
        <taxon>Microbacteriaceae</taxon>
        <taxon>Microbacterium</taxon>
    </lineage>
</organism>
<proteinExistence type="predicted"/>
<accession>A0ABR8W2Q9</accession>
<dbReference type="Pfam" id="PF04892">
    <property type="entry name" value="VanZ"/>
    <property type="match status" value="1"/>
</dbReference>
<feature type="transmembrane region" description="Helical" evidence="1">
    <location>
        <begin position="122"/>
        <end position="140"/>
    </location>
</feature>
<dbReference type="PANTHER" id="PTHR36834">
    <property type="entry name" value="MEMBRANE PROTEIN-RELATED"/>
    <property type="match status" value="1"/>
</dbReference>
<keyword evidence="1" id="KW-0812">Transmembrane</keyword>
<dbReference type="InterPro" id="IPR006976">
    <property type="entry name" value="VanZ-like"/>
</dbReference>
<evidence type="ECO:0000313" key="3">
    <source>
        <dbReference type="EMBL" id="MBD8011303.1"/>
    </source>
</evidence>
<name>A0ABR8W2Q9_9MICO</name>
<keyword evidence="1" id="KW-0472">Membrane</keyword>
<dbReference type="PANTHER" id="PTHR36834:SF1">
    <property type="entry name" value="INTEGRAL MEMBRANE PROTEIN"/>
    <property type="match status" value="1"/>
</dbReference>
<comment type="caution">
    <text evidence="3">The sequence shown here is derived from an EMBL/GenBank/DDBJ whole genome shotgun (WGS) entry which is preliminary data.</text>
</comment>
<dbReference type="InterPro" id="IPR053150">
    <property type="entry name" value="Teicoplanin_resist-assoc"/>
</dbReference>
<feature type="transmembrane region" description="Helical" evidence="1">
    <location>
        <begin position="67"/>
        <end position="85"/>
    </location>
</feature>
<feature type="transmembrane region" description="Helical" evidence="1">
    <location>
        <begin position="92"/>
        <end position="110"/>
    </location>
</feature>
<evidence type="ECO:0000256" key="1">
    <source>
        <dbReference type="SAM" id="Phobius"/>
    </source>
</evidence>
<evidence type="ECO:0000313" key="4">
    <source>
        <dbReference type="Proteomes" id="UP000611521"/>
    </source>
</evidence>
<sequence length="167" mass="18346">MSPRSHRMWTTLAARILLIPYLIALGLIVWLPASEASKATGIVFAFARWVSELTSLDRTTSATVFEFLANIVLFVPLGLLLVIAFSRAETWGVLLIGYSVSATIELMQTVLPSRYPTLSDVLANTLGTAIGCLLARVLMWRHRRRPTRVRPSAATFDETAASQRGAS</sequence>